<evidence type="ECO:0000313" key="4">
    <source>
        <dbReference type="Proteomes" id="UP000613160"/>
    </source>
</evidence>
<reference evidence="3" key="2">
    <citation type="submission" date="2020-09" db="EMBL/GenBank/DDBJ databases">
        <authorList>
            <person name="Sun Q."/>
            <person name="Zhou Y."/>
        </authorList>
    </citation>
    <scope>NUCLEOTIDE SEQUENCE</scope>
    <source>
        <strain evidence="3">CGMCC 1.15493</strain>
    </source>
</reference>
<feature type="transmembrane region" description="Helical" evidence="2">
    <location>
        <begin position="55"/>
        <end position="76"/>
    </location>
</feature>
<evidence type="ECO:0000256" key="1">
    <source>
        <dbReference type="SAM" id="MobiDB-lite"/>
    </source>
</evidence>
<dbReference type="Proteomes" id="UP000613160">
    <property type="component" value="Unassembled WGS sequence"/>
</dbReference>
<evidence type="ECO:0000313" key="3">
    <source>
        <dbReference type="EMBL" id="GGD08383.1"/>
    </source>
</evidence>
<gene>
    <name evidence="3" type="ORF">GCM10011335_09060</name>
</gene>
<reference evidence="3" key="1">
    <citation type="journal article" date="2014" name="Int. J. Syst. Evol. Microbiol.">
        <title>Complete genome sequence of Corynebacterium casei LMG S-19264T (=DSM 44701T), isolated from a smear-ripened cheese.</title>
        <authorList>
            <consortium name="US DOE Joint Genome Institute (JGI-PGF)"/>
            <person name="Walter F."/>
            <person name="Albersmeier A."/>
            <person name="Kalinowski J."/>
            <person name="Ruckert C."/>
        </authorList>
    </citation>
    <scope>NUCLEOTIDE SEQUENCE</scope>
    <source>
        <strain evidence="3">CGMCC 1.15493</strain>
    </source>
</reference>
<dbReference type="AlphaFoldDB" id="A0A916XTR8"/>
<dbReference type="InterPro" id="IPR010865">
    <property type="entry name" value="DUF1499"/>
</dbReference>
<keyword evidence="2" id="KW-0472">Membrane</keyword>
<keyword evidence="4" id="KW-1185">Reference proteome</keyword>
<keyword evidence="2" id="KW-0812">Transmembrane</keyword>
<feature type="transmembrane region" description="Helical" evidence="2">
    <location>
        <begin position="88"/>
        <end position="110"/>
    </location>
</feature>
<proteinExistence type="predicted"/>
<organism evidence="3 4">
    <name type="scientific">Aureimonas glaciei</name>
    <dbReference type="NCBI Taxonomy" id="1776957"/>
    <lineage>
        <taxon>Bacteria</taxon>
        <taxon>Pseudomonadati</taxon>
        <taxon>Pseudomonadota</taxon>
        <taxon>Alphaproteobacteria</taxon>
        <taxon>Hyphomicrobiales</taxon>
        <taxon>Aurantimonadaceae</taxon>
        <taxon>Aureimonas</taxon>
    </lineage>
</organism>
<dbReference type="EMBL" id="BMJJ01000002">
    <property type="protein sequence ID" value="GGD08383.1"/>
    <property type="molecule type" value="Genomic_DNA"/>
</dbReference>
<evidence type="ECO:0008006" key="5">
    <source>
        <dbReference type="Google" id="ProtNLM"/>
    </source>
</evidence>
<evidence type="ECO:0000256" key="2">
    <source>
        <dbReference type="SAM" id="Phobius"/>
    </source>
</evidence>
<feature type="region of interest" description="Disordered" evidence="1">
    <location>
        <begin position="188"/>
        <end position="211"/>
    </location>
</feature>
<sequence>MQMTVGRAHLSGHYIRKRLRTAVPARRAAAFAAVLLVVAIVLFRQGGIDFATLRLLAAGVFGLAVLALVTALAGLVRVWHSGREGGGAALGALTIALLVIVPFGLAGVLASQYPRTNSAETDAMMVNDMLAGVTVNEGAAAELADGGASLTGRRFQASAAQVYAVARLVIEDKGWTLVDVVTEVSEDDAEDATGDLGTSGTVGIPLPTPRATTEAPVDRFALPEAKDYALTVEARDFLLRLPSDMAIRIVEDGNETFVDLRSTSRAVTFDLGQNRRFIEDFLARLDEGMAGVTAVLPAKDG</sequence>
<dbReference type="Pfam" id="PF07386">
    <property type="entry name" value="DUF1499"/>
    <property type="match status" value="1"/>
</dbReference>
<keyword evidence="2" id="KW-1133">Transmembrane helix</keyword>
<dbReference type="RefSeq" id="WP_188849397.1">
    <property type="nucleotide sequence ID" value="NZ_BMJJ01000002.1"/>
</dbReference>
<protein>
    <recommendedName>
        <fullName evidence="5">DUF1499 domain-containing protein</fullName>
    </recommendedName>
</protein>
<comment type="caution">
    <text evidence="3">The sequence shown here is derived from an EMBL/GenBank/DDBJ whole genome shotgun (WGS) entry which is preliminary data.</text>
</comment>
<accession>A0A916XTR8</accession>
<name>A0A916XTR8_9HYPH</name>
<feature type="transmembrane region" description="Helical" evidence="2">
    <location>
        <begin position="25"/>
        <end position="43"/>
    </location>
</feature>